<keyword evidence="2" id="KW-1185">Reference proteome</keyword>
<gene>
    <name evidence="1" type="ORF">NCTC7307_01741</name>
</gene>
<dbReference type="Proteomes" id="UP000248731">
    <property type="component" value="Chromosome 1"/>
</dbReference>
<accession>A0A2X4TQR9</accession>
<name>A0A2X4TQR9_SALER</name>
<evidence type="ECO:0000313" key="2">
    <source>
        <dbReference type="Proteomes" id="UP000248731"/>
    </source>
</evidence>
<dbReference type="EMBL" id="LS483466">
    <property type="protein sequence ID" value="SQI22570.1"/>
    <property type="molecule type" value="Genomic_DNA"/>
</dbReference>
<proteinExistence type="predicted"/>
<sequence length="52" mass="6122">MNEKLLDDDVKILRRQIDEGRPYGEVINFMVNQLGLTHQEAQDVYERLACED</sequence>
<dbReference type="AlphaFoldDB" id="A0A2X4TQR9"/>
<evidence type="ECO:0000313" key="1">
    <source>
        <dbReference type="EMBL" id="SQI22570.1"/>
    </source>
</evidence>
<reference evidence="1 2" key="1">
    <citation type="submission" date="2018-06" db="EMBL/GenBank/DDBJ databases">
        <authorList>
            <consortium name="Pathogen Informatics"/>
            <person name="Doyle S."/>
        </authorList>
    </citation>
    <scope>NUCLEOTIDE SEQUENCE [LARGE SCALE GENOMIC DNA]</scope>
    <source>
        <strain evidence="1 2">NCTC7307</strain>
    </source>
</reference>
<organism evidence="1 2">
    <name type="scientific">Salmonella enterica subsp. arizonae</name>
    <dbReference type="NCBI Taxonomy" id="59203"/>
    <lineage>
        <taxon>Bacteria</taxon>
        <taxon>Pseudomonadati</taxon>
        <taxon>Pseudomonadota</taxon>
        <taxon>Gammaproteobacteria</taxon>
        <taxon>Enterobacterales</taxon>
        <taxon>Enterobacteriaceae</taxon>
        <taxon>Salmonella</taxon>
    </lineage>
</organism>
<protein>
    <submittedName>
        <fullName evidence="1">Uncharacterized protein</fullName>
    </submittedName>
</protein>